<dbReference type="Proteomes" id="UP000004750">
    <property type="component" value="Unassembled WGS sequence"/>
</dbReference>
<keyword evidence="1" id="KW-0812">Transmembrane</keyword>
<protein>
    <submittedName>
        <fullName evidence="2">Uncharacterized protein</fullName>
    </submittedName>
</protein>
<dbReference type="AlphaFoldDB" id="G9ZC92"/>
<keyword evidence="1" id="KW-1133">Transmembrane helix</keyword>
<name>G9ZC92_9GAMM</name>
<accession>G9ZC92</accession>
<reference evidence="2 3" key="1">
    <citation type="submission" date="2011-08" db="EMBL/GenBank/DDBJ databases">
        <authorList>
            <person name="Weinstock G."/>
            <person name="Sodergren E."/>
            <person name="Clifton S."/>
            <person name="Fulton L."/>
            <person name="Fulton B."/>
            <person name="Courtney L."/>
            <person name="Fronick C."/>
            <person name="Harrison M."/>
            <person name="Strong C."/>
            <person name="Farmer C."/>
            <person name="Delahaunty K."/>
            <person name="Markovic C."/>
            <person name="Hall O."/>
            <person name="Minx P."/>
            <person name="Tomlinson C."/>
            <person name="Mitreva M."/>
            <person name="Hou S."/>
            <person name="Chen J."/>
            <person name="Wollam A."/>
            <person name="Pepin K.H."/>
            <person name="Johnson M."/>
            <person name="Bhonagiri V."/>
            <person name="Zhang X."/>
            <person name="Suruliraj S."/>
            <person name="Warren W."/>
            <person name="Chinwalla A."/>
            <person name="Mardis E.R."/>
            <person name="Wilson R.K."/>
        </authorList>
    </citation>
    <scope>NUCLEOTIDE SEQUENCE [LARGE SCALE GENOMIC DNA]</scope>
    <source>
        <strain evidence="2 3">F0432</strain>
    </source>
</reference>
<sequence>MQFAVSEAAFEGVGNRGRLFEDFFLHVVFVAAFAGEVGALFAFAFDAGDGGTESVVYLVAVFCDARTIVFLHGDEAAGDGQEGIDVGGGKVFADAEADDHRRTVAGGDDFAGTVGGEHSDGVGAAQTGSSGEHGGVQVVAVMAVDEVGDDFSVGVAVEGVAARAQLVADFLVVFDDAVVDDGDAIAAHMRVGIPFAWHAVRRPAGVGNAARAAELLFLYFGDEARHFTDGAAALNAAIVIDGESCRVIAAIFEAFQAFEQDGGDVAFSNAGDDSAHGMLLRGVSNDGRAI</sequence>
<dbReference type="EMBL" id="AGCM01000020">
    <property type="protein sequence ID" value="EHM55865.1"/>
    <property type="molecule type" value="Genomic_DNA"/>
</dbReference>
<gene>
    <name evidence="2" type="ORF">HMPREF9080_00374</name>
</gene>
<comment type="caution">
    <text evidence="2">The sequence shown here is derived from an EMBL/GenBank/DDBJ whole genome shotgun (WGS) entry which is preliminary data.</text>
</comment>
<dbReference type="HOGENOM" id="CLU_958746_0_0_6"/>
<evidence type="ECO:0000313" key="2">
    <source>
        <dbReference type="EMBL" id="EHM55865.1"/>
    </source>
</evidence>
<feature type="transmembrane region" description="Helical" evidence="1">
    <location>
        <begin position="23"/>
        <end position="45"/>
    </location>
</feature>
<organism evidence="2 3">
    <name type="scientific">Cardiobacterium valvarum F0432</name>
    <dbReference type="NCBI Taxonomy" id="797473"/>
    <lineage>
        <taxon>Bacteria</taxon>
        <taxon>Pseudomonadati</taxon>
        <taxon>Pseudomonadota</taxon>
        <taxon>Gammaproteobacteria</taxon>
        <taxon>Cardiobacteriales</taxon>
        <taxon>Cardiobacteriaceae</taxon>
        <taxon>Cardiobacterium</taxon>
    </lineage>
</organism>
<proteinExistence type="predicted"/>
<keyword evidence="1" id="KW-0472">Membrane</keyword>
<evidence type="ECO:0000313" key="3">
    <source>
        <dbReference type="Proteomes" id="UP000004750"/>
    </source>
</evidence>
<evidence type="ECO:0000256" key="1">
    <source>
        <dbReference type="SAM" id="Phobius"/>
    </source>
</evidence>